<keyword evidence="6" id="KW-0808">Transferase</keyword>
<reference evidence="9 10" key="1">
    <citation type="submission" date="2021-05" db="EMBL/GenBank/DDBJ databases">
        <title>Genome Assembly of Synthetic Allotetraploid Brassica napus Reveals Homoeologous Exchanges between Subgenomes.</title>
        <authorList>
            <person name="Davis J.T."/>
        </authorList>
    </citation>
    <scope>NUCLEOTIDE SEQUENCE [LARGE SCALE GENOMIC DNA]</scope>
    <source>
        <strain evidence="10">cv. Da-Ae</strain>
        <tissue evidence="9">Seedling</tissue>
    </source>
</reference>
<evidence type="ECO:0000256" key="3">
    <source>
        <dbReference type="ARBA" id="ARBA00022771"/>
    </source>
</evidence>
<keyword evidence="6" id="KW-0833">Ubl conjugation pathway</keyword>
<organism evidence="9 10">
    <name type="scientific">Brassica napus</name>
    <name type="common">Rape</name>
    <dbReference type="NCBI Taxonomy" id="3708"/>
    <lineage>
        <taxon>Eukaryota</taxon>
        <taxon>Viridiplantae</taxon>
        <taxon>Streptophyta</taxon>
        <taxon>Embryophyta</taxon>
        <taxon>Tracheophyta</taxon>
        <taxon>Spermatophyta</taxon>
        <taxon>Magnoliopsida</taxon>
        <taxon>eudicotyledons</taxon>
        <taxon>Gunneridae</taxon>
        <taxon>Pentapetalae</taxon>
        <taxon>rosids</taxon>
        <taxon>malvids</taxon>
        <taxon>Brassicales</taxon>
        <taxon>Brassicaceae</taxon>
        <taxon>Brassiceae</taxon>
        <taxon>Brassica</taxon>
    </lineage>
</organism>
<sequence length="962" mass="109195">MIGEADRKKRHFSSISTTEAVKKQPFFWPSSEDKLDTAVLQFQNLKLSQKLEAQQVECSILEDRLSQIKDKQLPSSSCLKTVHKSWEKLTADVESCSIRVIDSSIGAHRSVNKEDGSSPSVKDDFINRLLETGATESSSSNTCSNQKEENRENTSSQLKQTLCNLVAATNDLRCLKDELYPTALRTGLDKDLSGQLALNELESEMKSFRVVLDDVLVKFKSLSRELQSHRDTDAKVRADLKRIRGELENEVVELQQCNGELSALRAERDATSGAFFAVLSPGNKLATRDKARDKQRDLQNMESILKDLTVLASSRLQELKDLHEERTKILEKMSVLQKQSKSVTAISSSQACLSLKDQLRKSKEAVFKYMALLEKLQVEKDSIFWREREMSIKSELVDVARRSSSVADSRIASLDVEIQKQLDDKSRIKTRLENISKERGRKEIFADMKALVASFPGEMSSMRSQLENYKETAGGIHSLRADVQSLSVVLCRKTKECEALHLRSADYASQLHDLNATVCDLKNSHEELKLFLDMYKRESTDPRDIAEAKEQEYRAWAHVESLKSSLDEQNLELRVKAANEAEAVSQQMLAAAEAEIADLRQKIDDCKRDVVKHSDILKSKHEEHGTYLSEMQAIGSAYEDIVPQNQQLLLQVTERDDYNIKLFLEGITSRQMQDALLIDKYIMDKDIQQASASASFLSKKSLRIEDQMRFCTEQYQRLAEDKYQKSVTHEILQKKRADAVNGLEQARSKLGESHSKAEQSRVDYGALELELEIERFNRRRIEEEVETVKTKVSRLRSLVEGSSAIQKLRQELNEFKEILKCKACNDRSKEKLLNKTIMKMYISFFGVTSALLGDLLAFTWSTEAMKDLKFKNVMIEFSSTEAAGALTNPLNHPCTYQACHDILRAVHSLVGSRLLMIHVSSNVAAYEIACSVIRDHRHQSYVARSGPRWLSSFLLIEATRAN</sequence>
<feature type="coiled-coil region" evidence="7">
    <location>
        <begin position="582"/>
        <end position="609"/>
    </location>
</feature>
<keyword evidence="3 6" id="KW-0863">Zinc-finger</keyword>
<dbReference type="PANTHER" id="PTHR23163">
    <property type="entry name" value="RING FINGER PROTEIN-RELATED"/>
    <property type="match status" value="1"/>
</dbReference>
<comment type="pathway">
    <text evidence="6">Protein modification; protein ubiquitination.</text>
</comment>
<keyword evidence="6 7" id="KW-0175">Coiled coil</keyword>
<feature type="coiled-coil region" evidence="7">
    <location>
        <begin position="44"/>
        <end position="71"/>
    </location>
</feature>
<comment type="subcellular location">
    <subcellularLocation>
        <location evidence="1 6">Nucleus</location>
    </subcellularLocation>
</comment>
<keyword evidence="2 6" id="KW-0479">Metal-binding</keyword>
<keyword evidence="10" id="KW-1185">Reference proteome</keyword>
<evidence type="ECO:0000313" key="9">
    <source>
        <dbReference type="EMBL" id="KAH0887444.1"/>
    </source>
</evidence>
<feature type="region of interest" description="Disordered" evidence="8">
    <location>
        <begin position="135"/>
        <end position="155"/>
    </location>
</feature>
<evidence type="ECO:0000256" key="4">
    <source>
        <dbReference type="ARBA" id="ARBA00022833"/>
    </source>
</evidence>
<dbReference type="PANTHER" id="PTHR23163:SF5">
    <property type="entry name" value="E3 UBIQUITIN PROTEIN LIGASE"/>
    <property type="match status" value="1"/>
</dbReference>
<evidence type="ECO:0000313" key="10">
    <source>
        <dbReference type="Proteomes" id="UP000824890"/>
    </source>
</evidence>
<gene>
    <name evidence="9" type="ORF">HID58_063540</name>
</gene>
<proteinExistence type="inferred from homology"/>
<keyword evidence="5 6" id="KW-0539">Nucleus</keyword>
<evidence type="ECO:0000256" key="6">
    <source>
        <dbReference type="RuleBase" id="RU365038"/>
    </source>
</evidence>
<dbReference type="InterPro" id="IPR013956">
    <property type="entry name" value="E3_ubiquit_lig_Bre1"/>
</dbReference>
<dbReference type="Proteomes" id="UP000824890">
    <property type="component" value="Unassembled WGS sequence"/>
</dbReference>
<comment type="catalytic activity">
    <reaction evidence="6">
        <text>S-ubiquitinyl-[E2 ubiquitin-conjugating enzyme]-L-cysteine + [acceptor protein]-L-lysine = [E2 ubiquitin-conjugating enzyme]-L-cysteine + N(6)-ubiquitinyl-[acceptor protein]-L-lysine.</text>
        <dbReference type="EC" id="2.3.2.27"/>
    </reaction>
</comment>
<keyword evidence="6" id="KW-0156">Chromatin regulator</keyword>
<dbReference type="EMBL" id="JAGKQM010000014">
    <property type="protein sequence ID" value="KAH0887444.1"/>
    <property type="molecule type" value="Genomic_DNA"/>
</dbReference>
<evidence type="ECO:0000256" key="8">
    <source>
        <dbReference type="SAM" id="MobiDB-lite"/>
    </source>
</evidence>
<feature type="compositionally biased region" description="Polar residues" evidence="8">
    <location>
        <begin position="135"/>
        <end position="145"/>
    </location>
</feature>
<evidence type="ECO:0000256" key="2">
    <source>
        <dbReference type="ARBA" id="ARBA00022723"/>
    </source>
</evidence>
<feature type="coiled-coil region" evidence="7">
    <location>
        <begin position="766"/>
        <end position="825"/>
    </location>
</feature>
<protein>
    <recommendedName>
        <fullName evidence="6">E3 ubiquitin protein ligase</fullName>
        <ecNumber evidence="6">2.3.2.27</ecNumber>
    </recommendedName>
</protein>
<evidence type="ECO:0000256" key="7">
    <source>
        <dbReference type="SAM" id="Coils"/>
    </source>
</evidence>
<accession>A0ABQ8A4I1</accession>
<feature type="coiled-coil region" evidence="7">
    <location>
        <begin position="237"/>
        <end position="267"/>
    </location>
</feature>
<keyword evidence="4 6" id="KW-0862">Zinc</keyword>
<comment type="similarity">
    <text evidence="6">Belongs to the BRE1 family.</text>
</comment>
<evidence type="ECO:0000256" key="1">
    <source>
        <dbReference type="ARBA" id="ARBA00004123"/>
    </source>
</evidence>
<dbReference type="EC" id="2.3.2.27" evidence="6"/>
<evidence type="ECO:0000256" key="5">
    <source>
        <dbReference type="ARBA" id="ARBA00023242"/>
    </source>
</evidence>
<name>A0ABQ8A4I1_BRANA</name>
<comment type="caution">
    <text evidence="9">The sequence shown here is derived from an EMBL/GenBank/DDBJ whole genome shotgun (WGS) entry which is preliminary data.</text>
</comment>